<evidence type="ECO:0000256" key="1">
    <source>
        <dbReference type="ARBA" id="ARBA00022723"/>
    </source>
</evidence>
<proteinExistence type="predicted"/>
<accession>A0A6A6XL29</accession>
<dbReference type="OrthoDB" id="47007at2759"/>
<dbReference type="CDD" id="cd12148">
    <property type="entry name" value="fungal_TF_MHR"/>
    <property type="match status" value="1"/>
</dbReference>
<keyword evidence="9" id="KW-1185">Reference proteome</keyword>
<keyword evidence="3" id="KW-0804">Transcription</keyword>
<evidence type="ECO:0000256" key="2">
    <source>
        <dbReference type="ARBA" id="ARBA00023015"/>
    </source>
</evidence>
<dbReference type="SMART" id="SM00066">
    <property type="entry name" value="GAL4"/>
    <property type="match status" value="1"/>
</dbReference>
<keyword evidence="2" id="KW-0805">Transcription regulation</keyword>
<evidence type="ECO:0000256" key="3">
    <source>
        <dbReference type="ARBA" id="ARBA00023163"/>
    </source>
</evidence>
<dbReference type="Gene3D" id="4.10.240.10">
    <property type="entry name" value="Zn(2)-C6 fungal-type DNA-binding domain"/>
    <property type="match status" value="1"/>
</dbReference>
<dbReference type="PANTHER" id="PTHR47424:SF9">
    <property type="entry name" value="TAH-2"/>
    <property type="match status" value="1"/>
</dbReference>
<name>A0A6A6XL29_9PLEO</name>
<evidence type="ECO:0000256" key="5">
    <source>
        <dbReference type="SAM" id="MobiDB-lite"/>
    </source>
</evidence>
<dbReference type="Pfam" id="PF04082">
    <property type="entry name" value="Fungal_trans"/>
    <property type="match status" value="1"/>
</dbReference>
<protein>
    <recommendedName>
        <fullName evidence="7">Zn(2)-C6 fungal-type domain-containing protein</fullName>
    </recommendedName>
</protein>
<feature type="non-terminal residue" evidence="8">
    <location>
        <position position="605"/>
    </location>
</feature>
<dbReference type="GO" id="GO:0006351">
    <property type="term" value="P:DNA-templated transcription"/>
    <property type="evidence" value="ECO:0007669"/>
    <property type="project" value="InterPro"/>
</dbReference>
<dbReference type="PROSITE" id="PS50048">
    <property type="entry name" value="ZN2_CY6_FUNGAL_2"/>
    <property type="match status" value="1"/>
</dbReference>
<dbReference type="Proteomes" id="UP000799757">
    <property type="component" value="Unassembled WGS sequence"/>
</dbReference>
<dbReference type="SUPFAM" id="SSF57701">
    <property type="entry name" value="Zn2/Cys6 DNA-binding domain"/>
    <property type="match status" value="1"/>
</dbReference>
<organism evidence="8 9">
    <name type="scientific">Melanomma pulvis-pyrius CBS 109.77</name>
    <dbReference type="NCBI Taxonomy" id="1314802"/>
    <lineage>
        <taxon>Eukaryota</taxon>
        <taxon>Fungi</taxon>
        <taxon>Dikarya</taxon>
        <taxon>Ascomycota</taxon>
        <taxon>Pezizomycotina</taxon>
        <taxon>Dothideomycetes</taxon>
        <taxon>Pleosporomycetidae</taxon>
        <taxon>Pleosporales</taxon>
        <taxon>Melanommataceae</taxon>
        <taxon>Melanomma</taxon>
    </lineage>
</organism>
<feature type="compositionally biased region" description="Polar residues" evidence="5">
    <location>
        <begin position="85"/>
        <end position="95"/>
    </location>
</feature>
<evidence type="ECO:0000256" key="6">
    <source>
        <dbReference type="SAM" id="Phobius"/>
    </source>
</evidence>
<keyword evidence="6" id="KW-1133">Transmembrane helix</keyword>
<reference evidence="8" key="1">
    <citation type="journal article" date="2020" name="Stud. Mycol.">
        <title>101 Dothideomycetes genomes: a test case for predicting lifestyles and emergence of pathogens.</title>
        <authorList>
            <person name="Haridas S."/>
            <person name="Albert R."/>
            <person name="Binder M."/>
            <person name="Bloem J."/>
            <person name="Labutti K."/>
            <person name="Salamov A."/>
            <person name="Andreopoulos B."/>
            <person name="Baker S."/>
            <person name="Barry K."/>
            <person name="Bills G."/>
            <person name="Bluhm B."/>
            <person name="Cannon C."/>
            <person name="Castanera R."/>
            <person name="Culley D."/>
            <person name="Daum C."/>
            <person name="Ezra D."/>
            <person name="Gonzalez J."/>
            <person name="Henrissat B."/>
            <person name="Kuo A."/>
            <person name="Liang C."/>
            <person name="Lipzen A."/>
            <person name="Lutzoni F."/>
            <person name="Magnuson J."/>
            <person name="Mondo S."/>
            <person name="Nolan M."/>
            <person name="Ohm R."/>
            <person name="Pangilinan J."/>
            <person name="Park H.-J."/>
            <person name="Ramirez L."/>
            <person name="Alfaro M."/>
            <person name="Sun H."/>
            <person name="Tritt A."/>
            <person name="Yoshinaga Y."/>
            <person name="Zwiers L.-H."/>
            <person name="Turgeon B."/>
            <person name="Goodwin S."/>
            <person name="Spatafora J."/>
            <person name="Crous P."/>
            <person name="Grigoriev I."/>
        </authorList>
    </citation>
    <scope>NUCLEOTIDE SEQUENCE</scope>
    <source>
        <strain evidence="8">CBS 109.77</strain>
    </source>
</reference>
<dbReference type="GO" id="GO:0008270">
    <property type="term" value="F:zinc ion binding"/>
    <property type="evidence" value="ECO:0007669"/>
    <property type="project" value="InterPro"/>
</dbReference>
<dbReference type="GO" id="GO:0000978">
    <property type="term" value="F:RNA polymerase II cis-regulatory region sequence-specific DNA binding"/>
    <property type="evidence" value="ECO:0007669"/>
    <property type="project" value="TreeGrafter"/>
</dbReference>
<evidence type="ECO:0000256" key="4">
    <source>
        <dbReference type="ARBA" id="ARBA00023242"/>
    </source>
</evidence>
<keyword evidence="6" id="KW-0812">Transmembrane</keyword>
<feature type="transmembrane region" description="Helical" evidence="6">
    <location>
        <begin position="513"/>
        <end position="536"/>
    </location>
</feature>
<keyword evidence="4" id="KW-0539">Nucleus</keyword>
<keyword evidence="6" id="KW-0472">Membrane</keyword>
<keyword evidence="1" id="KW-0479">Metal-binding</keyword>
<dbReference type="Pfam" id="PF00172">
    <property type="entry name" value="Zn_clus"/>
    <property type="match status" value="1"/>
</dbReference>
<dbReference type="AlphaFoldDB" id="A0A6A6XL29"/>
<dbReference type="InterPro" id="IPR051127">
    <property type="entry name" value="Fungal_SecMet_Regulators"/>
</dbReference>
<dbReference type="EMBL" id="MU001818">
    <property type="protein sequence ID" value="KAF2796944.1"/>
    <property type="molecule type" value="Genomic_DNA"/>
</dbReference>
<evidence type="ECO:0000259" key="7">
    <source>
        <dbReference type="PROSITE" id="PS50048"/>
    </source>
</evidence>
<dbReference type="GO" id="GO:0000981">
    <property type="term" value="F:DNA-binding transcription factor activity, RNA polymerase II-specific"/>
    <property type="evidence" value="ECO:0007669"/>
    <property type="project" value="InterPro"/>
</dbReference>
<evidence type="ECO:0000313" key="9">
    <source>
        <dbReference type="Proteomes" id="UP000799757"/>
    </source>
</evidence>
<dbReference type="CDD" id="cd00067">
    <property type="entry name" value="GAL4"/>
    <property type="match status" value="1"/>
</dbReference>
<feature type="region of interest" description="Disordered" evidence="5">
    <location>
        <begin position="57"/>
        <end position="95"/>
    </location>
</feature>
<gene>
    <name evidence="8" type="ORF">K505DRAFT_192414</name>
</gene>
<dbReference type="PANTHER" id="PTHR47424">
    <property type="entry name" value="REGULATORY PROTEIN GAL4"/>
    <property type="match status" value="1"/>
</dbReference>
<feature type="domain" description="Zn(2)-C6 fungal-type" evidence="7">
    <location>
        <begin position="17"/>
        <end position="48"/>
    </location>
</feature>
<dbReference type="SMART" id="SM00906">
    <property type="entry name" value="Fungal_trans"/>
    <property type="match status" value="1"/>
</dbReference>
<dbReference type="InterPro" id="IPR001138">
    <property type="entry name" value="Zn2Cys6_DnaBD"/>
</dbReference>
<dbReference type="InterPro" id="IPR007219">
    <property type="entry name" value="XnlR_reg_dom"/>
</dbReference>
<sequence length="605" mass="66982">MPRPKVADGARQRVANACQPCKTNKQKCDGKTPCFLCTRRGRATRCIYSSRDISSPLRRNAPPLRSDVDVKALPGTDGDTGRPRSLSTTAEQPTSGERMPCFLLDIDGEDKVYIGDAAALSFLQTIRHFVQRQMGPNVFSSDPRRHSMLEQGVPAQTVRMEARDFPELTYAKEAAEAYFASVSRLRTFGLIDILDVPQFYEDLARWIHGYFPTSEPTSAIFFLVLAIGAQSRSADALDERRAQVYFNHGRQLACLNLLDDPSIATTQAYILIAFHMLAACRRNGAYMNLGIAARSAHAMGLHRRAANAALDDSDAMSRSRIWKTLRLLDLIVSSTLGRPSATSAQETDFTHERCIRAPTHAAPRRDIPALALSEAVRVFLIVETIVADVYSKKTISIAEAETISAQLRRWSAQLPKELRETESSDALGGMEGRAVVLAKANVAFCYYYAMMLLMRPFLIFHLKRHADAVACEGTGPERSAPEDVDSEKVANACIDSAVYMLDLMWSLMQNRMLFKNMTFIIAWVFGAGLVAGLAFFGSLGSPVETSRALTQALAVCTFFAATSPQAQRYHAILTSLLTACRQYHTQLSAMRPASRRRIVAKIFEL</sequence>
<evidence type="ECO:0000313" key="8">
    <source>
        <dbReference type="EMBL" id="KAF2796944.1"/>
    </source>
</evidence>
<dbReference type="PROSITE" id="PS00463">
    <property type="entry name" value="ZN2_CY6_FUNGAL_1"/>
    <property type="match status" value="1"/>
</dbReference>
<dbReference type="GO" id="GO:0000435">
    <property type="term" value="P:positive regulation of transcription from RNA polymerase II promoter by galactose"/>
    <property type="evidence" value="ECO:0007669"/>
    <property type="project" value="TreeGrafter"/>
</dbReference>
<dbReference type="GO" id="GO:0005634">
    <property type="term" value="C:nucleus"/>
    <property type="evidence" value="ECO:0007669"/>
    <property type="project" value="TreeGrafter"/>
</dbReference>
<dbReference type="InterPro" id="IPR036864">
    <property type="entry name" value="Zn2-C6_fun-type_DNA-bd_sf"/>
</dbReference>